<protein>
    <submittedName>
        <fullName evidence="1">Uncharacterized protein</fullName>
    </submittedName>
</protein>
<evidence type="ECO:0000313" key="1">
    <source>
        <dbReference type="EMBL" id="OJD18843.1"/>
    </source>
</evidence>
<comment type="caution">
    <text evidence="1">The sequence shown here is derived from an EMBL/GenBank/DDBJ whole genome shotgun (WGS) entry which is preliminary data.</text>
</comment>
<organism evidence="1 2">
    <name type="scientific">Emergomyces pasteurianus Ep9510</name>
    <dbReference type="NCBI Taxonomy" id="1447872"/>
    <lineage>
        <taxon>Eukaryota</taxon>
        <taxon>Fungi</taxon>
        <taxon>Dikarya</taxon>
        <taxon>Ascomycota</taxon>
        <taxon>Pezizomycotina</taxon>
        <taxon>Eurotiomycetes</taxon>
        <taxon>Eurotiomycetidae</taxon>
        <taxon>Onygenales</taxon>
        <taxon>Ajellomycetaceae</taxon>
        <taxon>Emergomyces</taxon>
    </lineage>
</organism>
<dbReference type="EMBL" id="LGRN01000024">
    <property type="protein sequence ID" value="OJD18843.1"/>
    <property type="molecule type" value="Genomic_DNA"/>
</dbReference>
<dbReference type="VEuPathDB" id="FungiDB:AJ78_01176"/>
<accession>A0A1J9QF82</accession>
<dbReference type="Proteomes" id="UP000182235">
    <property type="component" value="Unassembled WGS sequence"/>
</dbReference>
<sequence length="79" mass="8544">MQFLVDLSQGCNGGIAEPLATFKLGRINFVGQDRPLESLETQFPFPVDNVNISPKLACEAEAKNGNRQTAFSADSLLTT</sequence>
<keyword evidence="2" id="KW-1185">Reference proteome</keyword>
<proteinExistence type="predicted"/>
<dbReference type="AlphaFoldDB" id="A0A1J9QF82"/>
<reference evidence="1 2" key="1">
    <citation type="submission" date="2015-07" db="EMBL/GenBank/DDBJ databases">
        <title>Emmonsia species relationships and genome sequence.</title>
        <authorList>
            <consortium name="The Broad Institute Genomics Platform"/>
            <person name="Cuomo C.A."/>
            <person name="Munoz J.F."/>
            <person name="Imamovic A."/>
            <person name="Priest M.E."/>
            <person name="Young S."/>
            <person name="Clay O.K."/>
            <person name="McEwen J.G."/>
        </authorList>
    </citation>
    <scope>NUCLEOTIDE SEQUENCE [LARGE SCALE GENOMIC DNA]</scope>
    <source>
        <strain evidence="1 2">UAMH 9510</strain>
    </source>
</reference>
<evidence type="ECO:0000313" key="2">
    <source>
        <dbReference type="Proteomes" id="UP000182235"/>
    </source>
</evidence>
<gene>
    <name evidence="1" type="ORF">AJ78_01176</name>
</gene>
<name>A0A1J9QF82_9EURO</name>